<evidence type="ECO:0000313" key="9">
    <source>
        <dbReference type="Proteomes" id="UP000627166"/>
    </source>
</evidence>
<feature type="transmembrane region" description="Helical" evidence="6">
    <location>
        <begin position="736"/>
        <end position="757"/>
    </location>
</feature>
<evidence type="ECO:0000256" key="1">
    <source>
        <dbReference type="ARBA" id="ARBA00004651"/>
    </source>
</evidence>
<feature type="transmembrane region" description="Helical" evidence="6">
    <location>
        <begin position="330"/>
        <end position="358"/>
    </location>
</feature>
<proteinExistence type="predicted"/>
<keyword evidence="2" id="KW-1003">Cell membrane</keyword>
<evidence type="ECO:0000256" key="3">
    <source>
        <dbReference type="ARBA" id="ARBA00022692"/>
    </source>
</evidence>
<evidence type="ECO:0000256" key="6">
    <source>
        <dbReference type="SAM" id="Phobius"/>
    </source>
</evidence>
<comment type="subcellular location">
    <subcellularLocation>
        <location evidence="1">Cell membrane</location>
        <topology evidence="1">Multi-pass membrane protein</topology>
    </subcellularLocation>
</comment>
<evidence type="ECO:0000256" key="5">
    <source>
        <dbReference type="ARBA" id="ARBA00023136"/>
    </source>
</evidence>
<feature type="transmembrane region" description="Helical" evidence="6">
    <location>
        <begin position="777"/>
        <end position="796"/>
    </location>
</feature>
<keyword evidence="3 6" id="KW-0812">Transmembrane</keyword>
<feature type="transmembrane region" description="Helical" evidence="6">
    <location>
        <begin position="20"/>
        <end position="37"/>
    </location>
</feature>
<comment type="caution">
    <text evidence="8">The sequence shown here is derived from an EMBL/GenBank/DDBJ whole genome shotgun (WGS) entry which is preliminary data.</text>
</comment>
<evidence type="ECO:0000313" key="8">
    <source>
        <dbReference type="EMBL" id="MBD8047815.1"/>
    </source>
</evidence>
<evidence type="ECO:0000256" key="4">
    <source>
        <dbReference type="ARBA" id="ARBA00022989"/>
    </source>
</evidence>
<dbReference type="RefSeq" id="WP_191740774.1">
    <property type="nucleotide sequence ID" value="NZ_JACSQB010000098.1"/>
</dbReference>
<dbReference type="PANTHER" id="PTHR30287:SF1">
    <property type="entry name" value="INNER MEMBRANE PROTEIN"/>
    <property type="match status" value="1"/>
</dbReference>
<dbReference type="Proteomes" id="UP000627166">
    <property type="component" value="Unassembled WGS sequence"/>
</dbReference>
<feature type="transmembrane region" description="Helical" evidence="6">
    <location>
        <begin position="451"/>
        <end position="471"/>
    </location>
</feature>
<feature type="transmembrane region" description="Helical" evidence="6">
    <location>
        <begin position="682"/>
        <end position="702"/>
    </location>
</feature>
<reference evidence="8 9" key="1">
    <citation type="submission" date="2020-08" db="EMBL/GenBank/DDBJ databases">
        <title>A Genomic Blueprint of the Chicken Gut Microbiome.</title>
        <authorList>
            <person name="Gilroy R."/>
            <person name="Ravi A."/>
            <person name="Getino M."/>
            <person name="Pursley I."/>
            <person name="Horton D.L."/>
            <person name="Alikhan N.-F."/>
            <person name="Baker D."/>
            <person name="Gharbi K."/>
            <person name="Hall N."/>
            <person name="Watson M."/>
            <person name="Adriaenssens E.M."/>
            <person name="Foster-Nyarko E."/>
            <person name="Jarju S."/>
            <person name="Secka A."/>
            <person name="Antonio M."/>
            <person name="Oren A."/>
            <person name="Chaudhuri R."/>
            <person name="La Ragione R.M."/>
            <person name="Hildebrand F."/>
            <person name="Pallen M.J."/>
        </authorList>
    </citation>
    <scope>NUCLEOTIDE SEQUENCE [LARGE SCALE GENOMIC DNA]</scope>
    <source>
        <strain evidence="8 9">N37</strain>
    </source>
</reference>
<keyword evidence="5 6" id="KW-0472">Membrane</keyword>
<feature type="transmembrane region" description="Helical" evidence="6">
    <location>
        <begin position="281"/>
        <end position="302"/>
    </location>
</feature>
<dbReference type="InterPro" id="IPR038766">
    <property type="entry name" value="Membrane_comp_ABC_pdt"/>
</dbReference>
<dbReference type="InterPro" id="IPR003838">
    <property type="entry name" value="ABC3_permease_C"/>
</dbReference>
<feature type="transmembrane region" description="Helical" evidence="6">
    <location>
        <begin position="378"/>
        <end position="403"/>
    </location>
</feature>
<accession>A0ABR8YUA3</accession>
<dbReference type="Pfam" id="PF02687">
    <property type="entry name" value="FtsX"/>
    <property type="match status" value="2"/>
</dbReference>
<protein>
    <submittedName>
        <fullName evidence="8">FtsX-like permease family protein</fullName>
    </submittedName>
</protein>
<name>A0ABR8YUA3_9CLOT</name>
<evidence type="ECO:0000259" key="7">
    <source>
        <dbReference type="Pfam" id="PF02687"/>
    </source>
</evidence>
<keyword evidence="4 6" id="KW-1133">Transmembrane helix</keyword>
<sequence length="812" mass="91338">MRNALTKNILREITRSKSRFFSILIIVAIGVAFFAGVRATSPEMKFIADKYLDDNNTADLTIQSLNGFKQSDINKLKEISGVSEVYGGYSFDGLAIKDDSENPIKIHSLKIGEKSVNNPVLVEGELPSNENEAVTEKTYLEKENLKIGDYIKIKTSNGTKTFKITGVVNSPLYINTYQRGTNSLGSGSTEGFFQIGEKSARELALPKIPEIPGIKVENIYTELSIIVDGAKSKNTFLDEYKDLIDEVKEKIEAVDKNWYIKTRYDNEGIRGFQDDSDRIKAIGTAFPLIFFLVATLICLTSMTRMVEEHRTQIGTLKALGYSKLSIISQYFIYAFTASVIGSIIGVVSGFKIFPFLIFNAYRIMYTIPPVSGNFHIDLAITSALVAVLCTTFAAVASSIKELIEVPAALMRPKAPKAGKKIFLERIGFIWRRMSFTKKVTARNIFRYKKRFFMTVIGVAGCTALLITGFGLKDSIIAITEKQFGQIYTYDLKGYLRENIYEGKEESFIDELKNYNEIEDSILSFEKNAKVKNDKASSSVEGYIFVPKDVDKLGDFISLKNENGKIDIDDNAVVVTKKLSKLLDIKEGDNIKISLGDKTVSAKVSEITEQYVTHYVYMSSKYYEKLFKEKVHYNAFSSKLEDTDKDKEDELSKEMMKNPQIATISFTTNISDKFKKTMDSVDSVILVLIASAAALAYVVMYNLTNINISERMRELATIKVLGFYDKEVAEYVYRENIILSVIGTLVGLILGVFLHKYVITTAETDMMMFSREIKVMSFIYSSILTIVFSSLVNIVMYKKLKKIDMVESLKSAE</sequence>
<dbReference type="PANTHER" id="PTHR30287">
    <property type="entry name" value="MEMBRANE COMPONENT OF PREDICTED ABC SUPERFAMILY METABOLITE UPTAKE TRANSPORTER"/>
    <property type="match status" value="1"/>
</dbReference>
<feature type="domain" description="ABC3 transporter permease C-terminal" evidence="7">
    <location>
        <begin position="686"/>
        <end position="803"/>
    </location>
</feature>
<keyword evidence="9" id="KW-1185">Reference proteome</keyword>
<feature type="domain" description="ABC3 transporter permease C-terminal" evidence="7">
    <location>
        <begin position="285"/>
        <end position="400"/>
    </location>
</feature>
<evidence type="ECO:0000256" key="2">
    <source>
        <dbReference type="ARBA" id="ARBA00022475"/>
    </source>
</evidence>
<dbReference type="EMBL" id="JACSQB010000098">
    <property type="protein sequence ID" value="MBD8047815.1"/>
    <property type="molecule type" value="Genomic_DNA"/>
</dbReference>
<gene>
    <name evidence="8" type="ORF">H9637_12300</name>
</gene>
<organism evidence="8 9">
    <name type="scientific">Clostridium faecium</name>
    <dbReference type="NCBI Taxonomy" id="2762223"/>
    <lineage>
        <taxon>Bacteria</taxon>
        <taxon>Bacillati</taxon>
        <taxon>Bacillota</taxon>
        <taxon>Clostridia</taxon>
        <taxon>Eubacteriales</taxon>
        <taxon>Clostridiaceae</taxon>
        <taxon>Clostridium</taxon>
    </lineage>
</organism>